<dbReference type="PROSITE" id="PS00018">
    <property type="entry name" value="EF_HAND_1"/>
    <property type="match status" value="3"/>
</dbReference>
<feature type="domain" description="EF-hand" evidence="3">
    <location>
        <begin position="152"/>
        <end position="180"/>
    </location>
</feature>
<evidence type="ECO:0000313" key="4">
    <source>
        <dbReference type="WBParaSite" id="maker-PairedContig_1909-snap-gene-2.7-mRNA-1"/>
    </source>
</evidence>
<dbReference type="PROSITE" id="PS50222">
    <property type="entry name" value="EF_HAND_2"/>
    <property type="match status" value="4"/>
</dbReference>
<dbReference type="FunFam" id="1.10.238.10:FF:000646">
    <property type="entry name" value="Calmodulin, striated muscle"/>
    <property type="match status" value="1"/>
</dbReference>
<accession>A0A1I8EG11</accession>
<dbReference type="AlphaFoldDB" id="A0A1I8EG11"/>
<dbReference type="STRING" id="6293.A0A1I8EG11"/>
<dbReference type="Gene3D" id="1.10.238.10">
    <property type="entry name" value="EF-hand"/>
    <property type="match status" value="2"/>
</dbReference>
<feature type="domain" description="EF-hand" evidence="3">
    <location>
        <begin position="221"/>
        <end position="255"/>
    </location>
</feature>
<dbReference type="FunFam" id="1.10.238.10:FF:000001">
    <property type="entry name" value="Calmodulin 1"/>
    <property type="match status" value="1"/>
</dbReference>
<sequence length="255" mass="28852">MNLHDITNSFEPARNAAIAIVLQRSRATKLAVVVASSESLKYEWDWVGVEGVPIVDHLKRIVLNRSTQLVSCPWCSLDEQDLQQYHRQFTPTRMGICCSSNSKSRNTQQNASNRELKEEDLRGIFKEFDLNGDGYIQKDELNAVMVKMGQCPTDDELNAMFNAADKDKDGNIDFDEFLSIAYANSLSLSLKAVFDELDVDGDGCITRSELRTAFQRMGHNLTDSDIKAIYSQVDVNRDGKINFDEFCQMMTRKKG</sequence>
<organism evidence="4">
    <name type="scientific">Wuchereria bancrofti</name>
    <dbReference type="NCBI Taxonomy" id="6293"/>
    <lineage>
        <taxon>Eukaryota</taxon>
        <taxon>Metazoa</taxon>
        <taxon>Ecdysozoa</taxon>
        <taxon>Nematoda</taxon>
        <taxon>Chromadorea</taxon>
        <taxon>Rhabditida</taxon>
        <taxon>Spirurina</taxon>
        <taxon>Spiruromorpha</taxon>
        <taxon>Filarioidea</taxon>
        <taxon>Onchocercidae</taxon>
        <taxon>Wuchereria</taxon>
    </lineage>
</organism>
<feature type="domain" description="EF-hand" evidence="3">
    <location>
        <begin position="116"/>
        <end position="151"/>
    </location>
</feature>
<dbReference type="PANTHER" id="PTHR23050">
    <property type="entry name" value="CALCIUM BINDING PROTEIN"/>
    <property type="match status" value="1"/>
</dbReference>
<dbReference type="SMART" id="SM00054">
    <property type="entry name" value="EFh"/>
    <property type="match status" value="4"/>
</dbReference>
<proteinExistence type="predicted"/>
<evidence type="ECO:0000259" key="3">
    <source>
        <dbReference type="PROSITE" id="PS50222"/>
    </source>
</evidence>
<feature type="domain" description="EF-hand" evidence="3">
    <location>
        <begin position="185"/>
        <end position="220"/>
    </location>
</feature>
<dbReference type="InterPro" id="IPR002048">
    <property type="entry name" value="EF_hand_dom"/>
</dbReference>
<protein>
    <recommendedName>
        <fullName evidence="3">EF-hand domain-containing protein</fullName>
    </recommendedName>
</protein>
<name>A0A1I8EG11_WUCBA</name>
<keyword evidence="2" id="KW-0106">Calcium</keyword>
<dbReference type="InterPro" id="IPR050145">
    <property type="entry name" value="Centrin_CML-like"/>
</dbReference>
<dbReference type="InterPro" id="IPR018247">
    <property type="entry name" value="EF_Hand_1_Ca_BS"/>
</dbReference>
<dbReference type="WBParaSite" id="maker-PairedContig_1909-snap-gene-2.7-mRNA-1">
    <property type="protein sequence ID" value="maker-PairedContig_1909-snap-gene-2.7-mRNA-1"/>
    <property type="gene ID" value="maker-PairedContig_1909-snap-gene-2.7"/>
</dbReference>
<dbReference type="Pfam" id="PF13499">
    <property type="entry name" value="EF-hand_7"/>
    <property type="match status" value="2"/>
</dbReference>
<dbReference type="SUPFAM" id="SSF47473">
    <property type="entry name" value="EF-hand"/>
    <property type="match status" value="1"/>
</dbReference>
<evidence type="ECO:0000256" key="1">
    <source>
        <dbReference type="ARBA" id="ARBA00022737"/>
    </source>
</evidence>
<keyword evidence="1" id="KW-0677">Repeat</keyword>
<reference evidence="4" key="1">
    <citation type="submission" date="2016-11" db="UniProtKB">
        <authorList>
            <consortium name="WormBaseParasite"/>
        </authorList>
    </citation>
    <scope>IDENTIFICATION</scope>
    <source>
        <strain evidence="4">pt0022</strain>
    </source>
</reference>
<dbReference type="InterPro" id="IPR011992">
    <property type="entry name" value="EF-hand-dom_pair"/>
</dbReference>
<dbReference type="GO" id="GO:0005509">
    <property type="term" value="F:calcium ion binding"/>
    <property type="evidence" value="ECO:0007669"/>
    <property type="project" value="InterPro"/>
</dbReference>
<evidence type="ECO:0000256" key="2">
    <source>
        <dbReference type="ARBA" id="ARBA00022837"/>
    </source>
</evidence>